<evidence type="ECO:0000256" key="1">
    <source>
        <dbReference type="SAM" id="Phobius"/>
    </source>
</evidence>
<protein>
    <submittedName>
        <fullName evidence="2">Uncharacterized protein</fullName>
    </submittedName>
</protein>
<keyword evidence="1" id="KW-0812">Transmembrane</keyword>
<dbReference type="RefSeq" id="WP_094999153.1">
    <property type="nucleotide sequence ID" value="NZ_BMJL01000002.1"/>
</dbReference>
<dbReference type="EMBL" id="CP022957">
    <property type="protein sequence ID" value="ASV32602.1"/>
    <property type="molecule type" value="Genomic_DNA"/>
</dbReference>
<evidence type="ECO:0000313" key="3">
    <source>
        <dbReference type="Proteomes" id="UP000215244"/>
    </source>
</evidence>
<dbReference type="Proteomes" id="UP000215244">
    <property type="component" value="Chromosome"/>
</dbReference>
<name>A0A223VBA7_9FLAO</name>
<evidence type="ECO:0000313" key="2">
    <source>
        <dbReference type="EMBL" id="ASV32602.1"/>
    </source>
</evidence>
<proteinExistence type="predicted"/>
<dbReference type="OrthoDB" id="1450604at2"/>
<organism evidence="2 3">
    <name type="scientific">Maribacter cobaltidurans</name>
    <dbReference type="NCBI Taxonomy" id="1178778"/>
    <lineage>
        <taxon>Bacteria</taxon>
        <taxon>Pseudomonadati</taxon>
        <taxon>Bacteroidota</taxon>
        <taxon>Flavobacteriia</taxon>
        <taxon>Flavobacteriales</taxon>
        <taxon>Flavobacteriaceae</taxon>
        <taxon>Maribacter</taxon>
    </lineage>
</organism>
<reference evidence="2 3" key="1">
    <citation type="submission" date="2017-08" db="EMBL/GenBank/DDBJ databases">
        <title>The complete genome sequence of Maribacter sp. B1, isolated from deep-sea sediment.</title>
        <authorList>
            <person name="Wu Y.-H."/>
            <person name="Cheng H."/>
            <person name="Xu X.-W."/>
        </authorList>
    </citation>
    <scope>NUCLEOTIDE SEQUENCE [LARGE SCALE GENOMIC DNA]</scope>
    <source>
        <strain evidence="2 3">B1</strain>
    </source>
</reference>
<keyword evidence="1" id="KW-0472">Membrane</keyword>
<feature type="transmembrane region" description="Helical" evidence="1">
    <location>
        <begin position="27"/>
        <end position="50"/>
    </location>
</feature>
<accession>A0A223VBA7</accession>
<dbReference type="KEGG" id="marb:CJ263_07680"/>
<dbReference type="AlphaFoldDB" id="A0A223VBA7"/>
<sequence>MGVFMVLQDVSEIEKKMEEAPDSAYEIGVAIGTYLPFVVLILVAYLFYYYSKKRRGTDENSL</sequence>
<gene>
    <name evidence="2" type="ORF">CJ263_07680</name>
</gene>
<keyword evidence="1" id="KW-1133">Transmembrane helix</keyword>
<keyword evidence="3" id="KW-1185">Reference proteome</keyword>